<dbReference type="AlphaFoldDB" id="A0A9K3CST1"/>
<dbReference type="InterPro" id="IPR012340">
    <property type="entry name" value="NA-bd_OB-fold"/>
</dbReference>
<dbReference type="SUPFAM" id="SSF50249">
    <property type="entry name" value="Nucleic acid-binding proteins"/>
    <property type="match status" value="1"/>
</dbReference>
<gene>
    <name evidence="4" type="ORF">KIPB_002786</name>
</gene>
<evidence type="ECO:0000256" key="3">
    <source>
        <dbReference type="ARBA" id="ARBA00023274"/>
    </source>
</evidence>
<dbReference type="EMBL" id="BDIP01000489">
    <property type="protein sequence ID" value="GIQ81772.1"/>
    <property type="molecule type" value="Genomic_DNA"/>
</dbReference>
<evidence type="ECO:0000313" key="4">
    <source>
        <dbReference type="EMBL" id="GIQ81772.1"/>
    </source>
</evidence>
<dbReference type="GO" id="GO:0030490">
    <property type="term" value="P:maturation of SSU-rRNA"/>
    <property type="evidence" value="ECO:0007669"/>
    <property type="project" value="TreeGrafter"/>
</dbReference>
<dbReference type="Pfam" id="PF01200">
    <property type="entry name" value="Ribosomal_S28e"/>
    <property type="match status" value="1"/>
</dbReference>
<dbReference type="PANTHER" id="PTHR10769:SF3">
    <property type="entry name" value="SMALL RIBOSOMAL SUBUNIT PROTEIN ES28"/>
    <property type="match status" value="1"/>
</dbReference>
<comment type="caution">
    <text evidence="4">The sequence shown here is derived from an EMBL/GenBank/DDBJ whole genome shotgun (WGS) entry which is preliminary data.</text>
</comment>
<protein>
    <submittedName>
        <fullName evidence="4">Ribosomal protein S28e</fullName>
    </submittedName>
</protein>
<keyword evidence="3" id="KW-0687">Ribonucleoprotein</keyword>
<dbReference type="InterPro" id="IPR028626">
    <property type="entry name" value="Ribosomal_eS28_CS"/>
</dbReference>
<dbReference type="PANTHER" id="PTHR10769">
    <property type="entry name" value="40S RIBOSOMAL PROTEIN S28"/>
    <property type="match status" value="1"/>
</dbReference>
<dbReference type="GO" id="GO:0000028">
    <property type="term" value="P:ribosomal small subunit assembly"/>
    <property type="evidence" value="ECO:0007669"/>
    <property type="project" value="TreeGrafter"/>
</dbReference>
<evidence type="ECO:0000313" key="5">
    <source>
        <dbReference type="Proteomes" id="UP000265618"/>
    </source>
</evidence>
<reference evidence="4 5" key="1">
    <citation type="journal article" date="2018" name="PLoS ONE">
        <title>The draft genome of Kipferlia bialata reveals reductive genome evolution in fornicate parasites.</title>
        <authorList>
            <person name="Tanifuji G."/>
            <person name="Takabayashi S."/>
            <person name="Kume K."/>
            <person name="Takagi M."/>
            <person name="Nakayama T."/>
            <person name="Kamikawa R."/>
            <person name="Inagaki Y."/>
            <person name="Hashimoto T."/>
        </authorList>
    </citation>
    <scope>NUCLEOTIDE SEQUENCE [LARGE SCALE GENOMIC DNA]</scope>
    <source>
        <strain evidence="4">NY0173</strain>
    </source>
</reference>
<organism evidence="4 5">
    <name type="scientific">Kipferlia bialata</name>
    <dbReference type="NCBI Taxonomy" id="797122"/>
    <lineage>
        <taxon>Eukaryota</taxon>
        <taxon>Metamonada</taxon>
        <taxon>Carpediemonas-like organisms</taxon>
        <taxon>Kipferlia</taxon>
    </lineage>
</organism>
<proteinExistence type="inferred from homology"/>
<dbReference type="OrthoDB" id="10258930at2759"/>
<dbReference type="InterPro" id="IPR000289">
    <property type="entry name" value="Ribosomal_eS28"/>
</dbReference>
<dbReference type="Gene3D" id="2.40.50.140">
    <property type="entry name" value="Nucleic acid-binding proteins"/>
    <property type="match status" value="1"/>
</dbReference>
<evidence type="ECO:0000256" key="1">
    <source>
        <dbReference type="ARBA" id="ARBA00005943"/>
    </source>
</evidence>
<dbReference type="CDD" id="cd04457">
    <property type="entry name" value="S1_S28E"/>
    <property type="match status" value="1"/>
</dbReference>
<sequence>MRVCTISDRRIGHCSEEQRRAKGYGTGACFSYRSSRNKMSEEATLARVTEIFGRTGSRGGITQVRVGIVDNPNRTIIRNVIGPVRVNDYLALMETEREAKRLR</sequence>
<dbReference type="GO" id="GO:0003735">
    <property type="term" value="F:structural constituent of ribosome"/>
    <property type="evidence" value="ECO:0007669"/>
    <property type="project" value="InterPro"/>
</dbReference>
<dbReference type="PROSITE" id="PS00961">
    <property type="entry name" value="RIBOSOMAL_S28E"/>
    <property type="match status" value="1"/>
</dbReference>
<dbReference type="Proteomes" id="UP000265618">
    <property type="component" value="Unassembled WGS sequence"/>
</dbReference>
<dbReference type="GO" id="GO:0006412">
    <property type="term" value="P:translation"/>
    <property type="evidence" value="ECO:0007669"/>
    <property type="project" value="InterPro"/>
</dbReference>
<accession>A0A9K3CST1</accession>
<comment type="similarity">
    <text evidence="1">Belongs to the eukaryotic ribosomal protein eS28 family.</text>
</comment>
<dbReference type="GO" id="GO:0022627">
    <property type="term" value="C:cytosolic small ribosomal subunit"/>
    <property type="evidence" value="ECO:0007669"/>
    <property type="project" value="TreeGrafter"/>
</dbReference>
<name>A0A9K3CST1_9EUKA</name>
<evidence type="ECO:0000256" key="2">
    <source>
        <dbReference type="ARBA" id="ARBA00022980"/>
    </source>
</evidence>
<keyword evidence="2 4" id="KW-0689">Ribosomal protein</keyword>
<keyword evidence="5" id="KW-1185">Reference proteome</keyword>